<protein>
    <recommendedName>
        <fullName evidence="4">Protein kinase domain-containing protein</fullName>
    </recommendedName>
</protein>
<name>A0ABR2FBK9_9ROSI</name>
<gene>
    <name evidence="5" type="ORF">V6N12_063397</name>
</gene>
<dbReference type="SUPFAM" id="SSF56112">
    <property type="entry name" value="Protein kinase-like (PK-like)"/>
    <property type="match status" value="1"/>
</dbReference>
<proteinExistence type="predicted"/>
<sequence>MQLIRTWHIEDSKLLVYEYMENQSLDRWLHGNKRSPISGMNSVHHAVLDWPRSNILLDSEFDAKIADFGLAKMLTRHASAHSMSIVAGSSGYLAPINLNGFKLGGNREIVGLRTKKQQLTCNREMRQTGMKKPQFTFVMKILFILTSREKKLPTREL</sequence>
<keyword evidence="2" id="KW-0677">Repeat</keyword>
<dbReference type="InterPro" id="IPR000719">
    <property type="entry name" value="Prot_kinase_dom"/>
</dbReference>
<dbReference type="Gene3D" id="1.10.510.10">
    <property type="entry name" value="Transferase(Phosphotransferase) domain 1"/>
    <property type="match status" value="1"/>
</dbReference>
<keyword evidence="1" id="KW-0433">Leucine-rich repeat</keyword>
<evidence type="ECO:0000256" key="2">
    <source>
        <dbReference type="ARBA" id="ARBA00022737"/>
    </source>
</evidence>
<accession>A0ABR2FBK9</accession>
<dbReference type="Proteomes" id="UP001472677">
    <property type="component" value="Unassembled WGS sequence"/>
</dbReference>
<reference evidence="5 6" key="1">
    <citation type="journal article" date="2024" name="G3 (Bethesda)">
        <title>Genome assembly of Hibiscus sabdariffa L. provides insights into metabolisms of medicinal natural products.</title>
        <authorList>
            <person name="Kim T."/>
        </authorList>
    </citation>
    <scope>NUCLEOTIDE SEQUENCE [LARGE SCALE GENOMIC DNA]</scope>
    <source>
        <strain evidence="5">TK-2024</strain>
        <tissue evidence="5">Old leaves</tissue>
    </source>
</reference>
<dbReference type="PANTHER" id="PTHR48056">
    <property type="entry name" value="LRR RECEPTOR-LIKE SERINE/THREONINE-PROTEIN KINASE-RELATED"/>
    <property type="match status" value="1"/>
</dbReference>
<dbReference type="PANTHER" id="PTHR48056:SF29">
    <property type="entry name" value="RECEPTOR-LIKE PROTEIN KINASE HSL1"/>
    <property type="match status" value="1"/>
</dbReference>
<evidence type="ECO:0000259" key="4">
    <source>
        <dbReference type="PROSITE" id="PS50011"/>
    </source>
</evidence>
<feature type="domain" description="Protein kinase" evidence="4">
    <location>
        <begin position="1"/>
        <end position="157"/>
    </location>
</feature>
<dbReference type="InterPro" id="IPR050647">
    <property type="entry name" value="Plant_LRR-RLKs"/>
</dbReference>
<evidence type="ECO:0000256" key="1">
    <source>
        <dbReference type="ARBA" id="ARBA00022614"/>
    </source>
</evidence>
<comment type="caution">
    <text evidence="5">The sequence shown here is derived from an EMBL/GenBank/DDBJ whole genome shotgun (WGS) entry which is preliminary data.</text>
</comment>
<organism evidence="5 6">
    <name type="scientific">Hibiscus sabdariffa</name>
    <name type="common">roselle</name>
    <dbReference type="NCBI Taxonomy" id="183260"/>
    <lineage>
        <taxon>Eukaryota</taxon>
        <taxon>Viridiplantae</taxon>
        <taxon>Streptophyta</taxon>
        <taxon>Embryophyta</taxon>
        <taxon>Tracheophyta</taxon>
        <taxon>Spermatophyta</taxon>
        <taxon>Magnoliopsida</taxon>
        <taxon>eudicotyledons</taxon>
        <taxon>Gunneridae</taxon>
        <taxon>Pentapetalae</taxon>
        <taxon>rosids</taxon>
        <taxon>malvids</taxon>
        <taxon>Malvales</taxon>
        <taxon>Malvaceae</taxon>
        <taxon>Malvoideae</taxon>
        <taxon>Hibiscus</taxon>
    </lineage>
</organism>
<dbReference type="PROSITE" id="PS50011">
    <property type="entry name" value="PROTEIN_KINASE_DOM"/>
    <property type="match status" value="1"/>
</dbReference>
<dbReference type="EMBL" id="JBBPBM010000007">
    <property type="protein sequence ID" value="KAK8575732.1"/>
    <property type="molecule type" value="Genomic_DNA"/>
</dbReference>
<evidence type="ECO:0000313" key="5">
    <source>
        <dbReference type="EMBL" id="KAK8575732.1"/>
    </source>
</evidence>
<evidence type="ECO:0000256" key="3">
    <source>
        <dbReference type="ARBA" id="ARBA00023180"/>
    </source>
</evidence>
<dbReference type="InterPro" id="IPR011009">
    <property type="entry name" value="Kinase-like_dom_sf"/>
</dbReference>
<evidence type="ECO:0000313" key="6">
    <source>
        <dbReference type="Proteomes" id="UP001472677"/>
    </source>
</evidence>
<keyword evidence="3" id="KW-0325">Glycoprotein</keyword>
<keyword evidence="6" id="KW-1185">Reference proteome</keyword>